<dbReference type="GO" id="GO:0003697">
    <property type="term" value="F:single-stranded DNA binding"/>
    <property type="evidence" value="ECO:0007669"/>
    <property type="project" value="InterPro"/>
</dbReference>
<dbReference type="Proteomes" id="UP000251960">
    <property type="component" value="Chromosome 7"/>
</dbReference>
<gene>
    <name evidence="3" type="primary">sprtn</name>
    <name evidence="3" type="ORF">Zm00014a_007093</name>
</gene>
<comment type="caution">
    <text evidence="3">The sequence shown here is derived from an EMBL/GenBank/DDBJ whole genome shotgun (WGS) entry which is preliminary data.</text>
</comment>
<dbReference type="Pfam" id="PF10263">
    <property type="entry name" value="SprT-like"/>
    <property type="match status" value="1"/>
</dbReference>
<feature type="region of interest" description="Disordered" evidence="1">
    <location>
        <begin position="383"/>
        <end position="558"/>
    </location>
</feature>
<dbReference type="GO" id="GO:0006974">
    <property type="term" value="P:DNA damage response"/>
    <property type="evidence" value="ECO:0007669"/>
    <property type="project" value="InterPro"/>
</dbReference>
<evidence type="ECO:0000313" key="3">
    <source>
        <dbReference type="EMBL" id="PWZ15319.1"/>
    </source>
</evidence>
<evidence type="ECO:0000313" key="4">
    <source>
        <dbReference type="Proteomes" id="UP000251960"/>
    </source>
</evidence>
<reference evidence="3 4" key="1">
    <citation type="journal article" date="2018" name="Nat. Genet.">
        <title>Extensive intraspecific gene order and gene structural variations between Mo17 and other maize genomes.</title>
        <authorList>
            <person name="Sun S."/>
            <person name="Zhou Y."/>
            <person name="Chen J."/>
            <person name="Shi J."/>
            <person name="Zhao H."/>
            <person name="Zhao H."/>
            <person name="Song W."/>
            <person name="Zhang M."/>
            <person name="Cui Y."/>
            <person name="Dong X."/>
            <person name="Liu H."/>
            <person name="Ma X."/>
            <person name="Jiao Y."/>
            <person name="Wang B."/>
            <person name="Wei X."/>
            <person name="Stein J.C."/>
            <person name="Glaubitz J.C."/>
            <person name="Lu F."/>
            <person name="Yu G."/>
            <person name="Liang C."/>
            <person name="Fengler K."/>
            <person name="Li B."/>
            <person name="Rafalski A."/>
            <person name="Schnable P.S."/>
            <person name="Ware D.H."/>
            <person name="Buckler E.S."/>
            <person name="Lai J."/>
        </authorList>
    </citation>
    <scope>NUCLEOTIDE SEQUENCE [LARGE SCALE GENOMIC DNA]</scope>
    <source>
        <strain evidence="4">cv. Missouri 17</strain>
        <tissue evidence="3">Seedling</tissue>
    </source>
</reference>
<sequence>MRCEARRGEASPVGGAGAWVRGRGAVPERRLIGLLGGGAMAMEDAVAEADLADPNPDVGDLFHHYDSLYFQGALAAAGFTVQWTSSLPFARRSFGSCSFSKQQNTIILSESFLKYRSCTDRKNALLHYMIHAIIYVKHHKKDSNHGPAFRAWMDAINSCCVEDHQLSVAEMHMLDLWLHKKGSSPNSKAVIYVRPNGGYNITTRHDFIPEEPRSLKGIVWKCRSCGDTLLRFTNQGPPSDACCIENDDINASCGNMLCYWHNHKNDCSGTYEKTMKLEAPSQKKVAGGAQLLLTLPSEMSNIQESSSSILQLEWSTKSTEPNAEDKHLCLGSGSNGKPQGSSSSKKAGKRNSPEMVGETSVLPAAAQGKPNQNHGLVAMAKQAPASVEGYSDAESPGRHTSKKAGKRHKPDDLQKSSVLPSVPQGTTKPKHALVATENNPLSSAERRNDAKSPKTNTSKKPGDWHELQIAQKACSQPADPHKKLKQDLGAPEKKEVFSLMGPSNEKLLGRSSSKKASRQHDREDIQEKNTILPTAPGIRPKASAFAAPEKRRKGKCKRKPVEEKEYAVMSAWLNYYESDRSSGSPEPLVNKRTERRRRERARILTYSRSKKNKTEPLASSGTHASVSSHKIEMAPQDHAVVTTGNQVAVAPATVHQAQPSADSAPCLDLVPFLQPADPLTSPDQSTARDMIVISDDD</sequence>
<feature type="region of interest" description="Disordered" evidence="1">
    <location>
        <begin position="577"/>
        <end position="600"/>
    </location>
</feature>
<dbReference type="PANTHER" id="PTHR21220">
    <property type="entry name" value="DNA-DEPENDENT METALLOPROTEASE SPRTN"/>
    <property type="match status" value="1"/>
</dbReference>
<feature type="compositionally biased region" description="Basic residues" evidence="1">
    <location>
        <begin position="399"/>
        <end position="408"/>
    </location>
</feature>
<dbReference type="ExpressionAtlas" id="A0A3L6E387">
    <property type="expression patterns" value="baseline and differential"/>
</dbReference>
<evidence type="ECO:0000259" key="2">
    <source>
        <dbReference type="Pfam" id="PF10263"/>
    </source>
</evidence>
<feature type="region of interest" description="Disordered" evidence="1">
    <location>
        <begin position="677"/>
        <end position="697"/>
    </location>
</feature>
<feature type="domain" description="SprT-like" evidence="2">
    <location>
        <begin position="60"/>
        <end position="160"/>
    </location>
</feature>
<dbReference type="PANTHER" id="PTHR21220:SF2">
    <property type="entry name" value="OS09G0407300 PROTEIN"/>
    <property type="match status" value="1"/>
</dbReference>
<feature type="compositionally biased region" description="Basic and acidic residues" evidence="1">
    <location>
        <begin position="518"/>
        <end position="527"/>
    </location>
</feature>
<feature type="region of interest" description="Disordered" evidence="1">
    <location>
        <begin position="316"/>
        <end position="357"/>
    </location>
</feature>
<dbReference type="InterPro" id="IPR006640">
    <property type="entry name" value="SprT-like_domain"/>
</dbReference>
<protein>
    <submittedName>
        <fullName evidence="3">SprT-like domain-containing protein Spartan</fullName>
    </submittedName>
</protein>
<proteinExistence type="predicted"/>
<dbReference type="AlphaFoldDB" id="A0A3L6E387"/>
<feature type="compositionally biased region" description="Polar residues" evidence="1">
    <location>
        <begin position="335"/>
        <end position="345"/>
    </location>
</feature>
<organism evidence="3 4">
    <name type="scientific">Zea mays</name>
    <name type="common">Maize</name>
    <dbReference type="NCBI Taxonomy" id="4577"/>
    <lineage>
        <taxon>Eukaryota</taxon>
        <taxon>Viridiplantae</taxon>
        <taxon>Streptophyta</taxon>
        <taxon>Embryophyta</taxon>
        <taxon>Tracheophyta</taxon>
        <taxon>Spermatophyta</taxon>
        <taxon>Magnoliopsida</taxon>
        <taxon>Liliopsida</taxon>
        <taxon>Poales</taxon>
        <taxon>Poaceae</taxon>
        <taxon>PACMAD clade</taxon>
        <taxon>Panicoideae</taxon>
        <taxon>Andropogonodae</taxon>
        <taxon>Andropogoneae</taxon>
        <taxon>Tripsacinae</taxon>
        <taxon>Zea</taxon>
    </lineage>
</organism>
<accession>A0A3L6E387</accession>
<feature type="compositionally biased region" description="Polar residues" evidence="1">
    <location>
        <begin position="617"/>
        <end position="626"/>
    </location>
</feature>
<dbReference type="GO" id="GO:0004222">
    <property type="term" value="F:metalloendopeptidase activity"/>
    <property type="evidence" value="ECO:0007669"/>
    <property type="project" value="InterPro"/>
</dbReference>
<feature type="compositionally biased region" description="Polar residues" evidence="1">
    <location>
        <begin position="415"/>
        <end position="427"/>
    </location>
</feature>
<dbReference type="EMBL" id="NCVQ01000008">
    <property type="protein sequence ID" value="PWZ15319.1"/>
    <property type="molecule type" value="Genomic_DNA"/>
</dbReference>
<dbReference type="InterPro" id="IPR044245">
    <property type="entry name" value="Spartan"/>
</dbReference>
<name>A0A3L6E387_MAIZE</name>
<evidence type="ECO:0000256" key="1">
    <source>
        <dbReference type="SAM" id="MobiDB-lite"/>
    </source>
</evidence>
<feature type="region of interest" description="Disordered" evidence="1">
    <location>
        <begin position="607"/>
        <end position="626"/>
    </location>
</feature>